<name>A0AC34FL66_9BILA</name>
<evidence type="ECO:0000313" key="2">
    <source>
        <dbReference type="WBParaSite" id="ES5_v2.g17868.t1"/>
    </source>
</evidence>
<evidence type="ECO:0000313" key="1">
    <source>
        <dbReference type="Proteomes" id="UP000887579"/>
    </source>
</evidence>
<dbReference type="Proteomes" id="UP000887579">
    <property type="component" value="Unplaced"/>
</dbReference>
<proteinExistence type="predicted"/>
<organism evidence="1 2">
    <name type="scientific">Panagrolaimus sp. ES5</name>
    <dbReference type="NCBI Taxonomy" id="591445"/>
    <lineage>
        <taxon>Eukaryota</taxon>
        <taxon>Metazoa</taxon>
        <taxon>Ecdysozoa</taxon>
        <taxon>Nematoda</taxon>
        <taxon>Chromadorea</taxon>
        <taxon>Rhabditida</taxon>
        <taxon>Tylenchina</taxon>
        <taxon>Panagrolaimomorpha</taxon>
        <taxon>Panagrolaimoidea</taxon>
        <taxon>Panagrolaimidae</taxon>
        <taxon>Panagrolaimus</taxon>
    </lineage>
</organism>
<reference evidence="2" key="1">
    <citation type="submission" date="2022-11" db="UniProtKB">
        <authorList>
            <consortium name="WormBaseParasite"/>
        </authorList>
    </citation>
    <scope>IDENTIFICATION</scope>
</reference>
<dbReference type="WBParaSite" id="ES5_v2.g17868.t1">
    <property type="protein sequence ID" value="ES5_v2.g17868.t1"/>
    <property type="gene ID" value="ES5_v2.g17868"/>
</dbReference>
<sequence>MSLDKENDTLIKITGRPHGERFGSDCSLSSSAASIKFKNRPCGDGYDSDCSSSSQSTSTSNEETSIESEQEPEDDYEFGGYHPVNFGDVFNSRYFVMRKLGWGHFATVWLACDTKEKLFTAIKIPKSRQDFIEASKDELDILQVIRDGDSRHVGAQNVVHILNKFEFYGVSKSLHLCMVFEVLGDNLLSLLRRFNTLNLNLVRVVTKQLLQGLAYLHDECEIIHTDIKPENVVICLTEGQLRIPSKTRKHIRRLRQKHRNKVEQFLINLDVGSASTKEQRENSSNTTDENDISYFSPEAYDNISTFYEELQAGNLGALNNCTIKIVDFGNACYTDHHYTEDIQTREYRSPEAIIGCEYNTSADLWSAACLIFELVSGDYLFYPEASEADNYDSDEDHIAKIIETLGPIPSKLFREGRRFKDMFDHKGRLRKIKKLSPVSIVELLMDLASLPAIEARELSEFLMPMLQYDINERATASECLKSKWLNLCEMRGTKPKRRDTVDLE</sequence>
<protein>
    <submittedName>
        <fullName evidence="2">Protein kinase domain-containing protein</fullName>
    </submittedName>
</protein>
<accession>A0AC34FL66</accession>